<gene>
    <name evidence="2" type="ORF">ONZ51_g12835</name>
</gene>
<evidence type="ECO:0000256" key="1">
    <source>
        <dbReference type="SAM" id="Phobius"/>
    </source>
</evidence>
<keyword evidence="1" id="KW-0812">Transmembrane</keyword>
<keyword evidence="1" id="KW-1133">Transmembrane helix</keyword>
<evidence type="ECO:0000313" key="3">
    <source>
        <dbReference type="Proteomes" id="UP001215151"/>
    </source>
</evidence>
<dbReference type="Proteomes" id="UP001215151">
    <property type="component" value="Unassembled WGS sequence"/>
</dbReference>
<name>A0AAD7THL0_9APHY</name>
<feature type="transmembrane region" description="Helical" evidence="1">
    <location>
        <begin position="104"/>
        <end position="122"/>
    </location>
</feature>
<feature type="transmembrane region" description="Helical" evidence="1">
    <location>
        <begin position="171"/>
        <end position="194"/>
    </location>
</feature>
<proteinExistence type="predicted"/>
<reference evidence="2" key="1">
    <citation type="submission" date="2022-11" db="EMBL/GenBank/DDBJ databases">
        <title>Genome Sequence of Cubamyces cubensis.</title>
        <authorList>
            <person name="Buettner E."/>
        </authorList>
    </citation>
    <scope>NUCLEOTIDE SEQUENCE</scope>
    <source>
        <strain evidence="2">MPL-01</strain>
    </source>
</reference>
<keyword evidence="3" id="KW-1185">Reference proteome</keyword>
<feature type="transmembrane region" description="Helical" evidence="1">
    <location>
        <begin position="129"/>
        <end position="151"/>
    </location>
</feature>
<dbReference type="AlphaFoldDB" id="A0AAD7THL0"/>
<feature type="transmembrane region" description="Helical" evidence="1">
    <location>
        <begin position="214"/>
        <end position="234"/>
    </location>
</feature>
<evidence type="ECO:0000313" key="2">
    <source>
        <dbReference type="EMBL" id="KAJ8454774.1"/>
    </source>
</evidence>
<dbReference type="EMBL" id="JAPEVG010000892">
    <property type="protein sequence ID" value="KAJ8454774.1"/>
    <property type="molecule type" value="Genomic_DNA"/>
</dbReference>
<feature type="transmembrane region" description="Helical" evidence="1">
    <location>
        <begin position="51"/>
        <end position="71"/>
    </location>
</feature>
<accession>A0AAD7THL0</accession>
<feature type="transmembrane region" description="Helical" evidence="1">
    <location>
        <begin position="16"/>
        <end position="39"/>
    </location>
</feature>
<comment type="caution">
    <text evidence="2">The sequence shown here is derived from an EMBL/GenBank/DDBJ whole genome shotgun (WGS) entry which is preliminary data.</text>
</comment>
<keyword evidence="1" id="KW-0472">Membrane</keyword>
<organism evidence="2 3">
    <name type="scientific">Trametes cubensis</name>
    <dbReference type="NCBI Taxonomy" id="1111947"/>
    <lineage>
        <taxon>Eukaryota</taxon>
        <taxon>Fungi</taxon>
        <taxon>Dikarya</taxon>
        <taxon>Basidiomycota</taxon>
        <taxon>Agaricomycotina</taxon>
        <taxon>Agaricomycetes</taxon>
        <taxon>Polyporales</taxon>
        <taxon>Polyporaceae</taxon>
        <taxon>Trametes</taxon>
    </lineage>
</organism>
<protein>
    <submittedName>
        <fullName evidence="2">Uncharacterized protein</fullName>
    </submittedName>
</protein>
<sequence length="347" mass="38588">MPTKPGDISEANAHLIGWWLQLLATGAYFVYLPHCLIILSKKLRHGMSPWLPAACFVIFAATVLDFVVGFIRTYQGYSVHGTERPDPEALYADPSSTLSLLKNAMNIVVAIISDAIIVYRTFMVWNMNVWIILAPVGLLLGDTAVGIWAVWTLAQTGPGTIPILAAVSVRIRYFFIITFVLNILCSGLICYKIWRIQSKVTRDYTGQRSSTSRVLEIIIESASIYCAHLLILIITNGLGTNYFFMFLDPLPPGRGTCPDPLAYVFSMLIVRTRAQNNDNGTSVASTTIRFRGSRSTRPPIAVGVEIDLERVVDTESVTSPTRMYDPRRGTHMYVAQDKDLAQDKDSM</sequence>